<evidence type="ECO:0000313" key="3">
    <source>
        <dbReference type="EMBL" id="MBJ2175890.1"/>
    </source>
</evidence>
<sequence length="399" mass="44390">MDRRKFIKKSGTVSAVLLGTSSILAGVSYGLTNDKNINIAIIGTGDRGKGLMPLLNSIENVTLYACCDIIPFRLEEGLKRAGKNVKGYSDYKELLKDKAIDAVIVSATFSMHDEIAKAAVKANKHVYCEKTLAKGYDGIIDLLNSTKSSSKIFQSGHQYHCSKLYEHIVDLIKNGKVGKIAAFECQWNRNGNWRRKVDNPEMERIINWRMYKEYSGGLIAELCSHQIDFVNWVLEATPEKVMGTGGVDYWKDGRETYDNVHLIYSYPNGVNAKFSCLTSNANEGYQIKIMGDKGTILLDYDKATFYPEGKTKAVQQDVDGVSGATAKAKYGYGVPINIEHEEPTKQAMIDFRDNILNNTMPKSNVISGAKAAICVQMGLDAMYNETIVHWDPKFNNLGN</sequence>
<proteinExistence type="predicted"/>
<dbReference type="PANTHER" id="PTHR43818:SF12">
    <property type="entry name" value="NADH-DEPENDENT DEHYDROGENASE-RELATED"/>
    <property type="match status" value="1"/>
</dbReference>
<comment type="caution">
    <text evidence="3">The sequence shown here is derived from an EMBL/GenBank/DDBJ whole genome shotgun (WGS) entry which is preliminary data.</text>
</comment>
<feature type="domain" description="GFO/IDH/MocA-like oxidoreductase" evidence="2">
    <location>
        <begin position="166"/>
        <end position="296"/>
    </location>
</feature>
<accession>A0ABS0WV72</accession>
<evidence type="ECO:0000259" key="2">
    <source>
        <dbReference type="Pfam" id="PF22725"/>
    </source>
</evidence>
<dbReference type="InterPro" id="IPR055170">
    <property type="entry name" value="GFO_IDH_MocA-like_dom"/>
</dbReference>
<feature type="domain" description="Gfo/Idh/MocA-like oxidoreductase N-terminal" evidence="1">
    <location>
        <begin position="37"/>
        <end position="157"/>
    </location>
</feature>
<reference evidence="3 4" key="1">
    <citation type="submission" date="2020-12" db="EMBL/GenBank/DDBJ databases">
        <title>Aureibaculum luteum sp. nov. and Aureibaculum flavum sp. nov., novel members of the family Flavobacteriaceae isolated from Antarctic intertidal sediments.</title>
        <authorList>
            <person name="He X."/>
            <person name="Zhang X."/>
        </authorList>
    </citation>
    <scope>NUCLEOTIDE SEQUENCE [LARGE SCALE GENOMIC DNA]</scope>
    <source>
        <strain evidence="3 4">A20</strain>
    </source>
</reference>
<dbReference type="Pfam" id="PF01408">
    <property type="entry name" value="GFO_IDH_MocA"/>
    <property type="match status" value="1"/>
</dbReference>
<dbReference type="PANTHER" id="PTHR43818">
    <property type="entry name" value="BCDNA.GH03377"/>
    <property type="match status" value="1"/>
</dbReference>
<protein>
    <submittedName>
        <fullName evidence="3">Gfo/Idh/MocA family oxidoreductase</fullName>
    </submittedName>
</protein>
<dbReference type="InterPro" id="IPR050463">
    <property type="entry name" value="Gfo/Idh/MocA_oxidrdct_glycsds"/>
</dbReference>
<dbReference type="EMBL" id="JAEHFJ010000010">
    <property type="protein sequence ID" value="MBJ2175890.1"/>
    <property type="molecule type" value="Genomic_DNA"/>
</dbReference>
<dbReference type="Gene3D" id="3.40.50.720">
    <property type="entry name" value="NAD(P)-binding Rossmann-like Domain"/>
    <property type="match status" value="1"/>
</dbReference>
<dbReference type="Gene3D" id="3.30.360.10">
    <property type="entry name" value="Dihydrodipicolinate Reductase, domain 2"/>
    <property type="match status" value="1"/>
</dbReference>
<dbReference type="Pfam" id="PF22725">
    <property type="entry name" value="GFO_IDH_MocA_C3"/>
    <property type="match status" value="1"/>
</dbReference>
<dbReference type="RefSeq" id="WP_198842543.1">
    <property type="nucleotide sequence ID" value="NZ_JAEHFJ010000010.1"/>
</dbReference>
<evidence type="ECO:0000259" key="1">
    <source>
        <dbReference type="Pfam" id="PF01408"/>
    </source>
</evidence>
<evidence type="ECO:0000313" key="4">
    <source>
        <dbReference type="Proteomes" id="UP000623301"/>
    </source>
</evidence>
<dbReference type="InterPro" id="IPR000683">
    <property type="entry name" value="Gfo/Idh/MocA-like_OxRdtase_N"/>
</dbReference>
<organism evidence="3 4">
    <name type="scientific">Aureibaculum flavum</name>
    <dbReference type="NCBI Taxonomy" id="2795986"/>
    <lineage>
        <taxon>Bacteria</taxon>
        <taxon>Pseudomonadati</taxon>
        <taxon>Bacteroidota</taxon>
        <taxon>Flavobacteriia</taxon>
        <taxon>Flavobacteriales</taxon>
        <taxon>Flavobacteriaceae</taxon>
        <taxon>Aureibaculum</taxon>
    </lineage>
</organism>
<dbReference type="InterPro" id="IPR036291">
    <property type="entry name" value="NAD(P)-bd_dom_sf"/>
</dbReference>
<keyword evidence="4" id="KW-1185">Reference proteome</keyword>
<gene>
    <name evidence="3" type="ORF">JBL43_16670</name>
</gene>
<dbReference type="SUPFAM" id="SSF51735">
    <property type="entry name" value="NAD(P)-binding Rossmann-fold domains"/>
    <property type="match status" value="1"/>
</dbReference>
<dbReference type="Proteomes" id="UP000623301">
    <property type="component" value="Unassembled WGS sequence"/>
</dbReference>
<name>A0ABS0WV72_9FLAO</name>
<dbReference type="SUPFAM" id="SSF55347">
    <property type="entry name" value="Glyceraldehyde-3-phosphate dehydrogenase-like, C-terminal domain"/>
    <property type="match status" value="1"/>
</dbReference>